<proteinExistence type="predicted"/>
<keyword evidence="1" id="KW-1133">Transmembrane helix</keyword>
<keyword evidence="1" id="KW-0472">Membrane</keyword>
<keyword evidence="3" id="KW-1185">Reference proteome</keyword>
<organism evidence="2 3">
    <name type="scientific">Onchocerca volvulus</name>
    <dbReference type="NCBI Taxonomy" id="6282"/>
    <lineage>
        <taxon>Eukaryota</taxon>
        <taxon>Metazoa</taxon>
        <taxon>Ecdysozoa</taxon>
        <taxon>Nematoda</taxon>
        <taxon>Chromadorea</taxon>
        <taxon>Rhabditida</taxon>
        <taxon>Spirurina</taxon>
        <taxon>Spiruromorpha</taxon>
        <taxon>Filarioidea</taxon>
        <taxon>Onchocercidae</taxon>
        <taxon>Onchocerca</taxon>
    </lineage>
</organism>
<dbReference type="OMA" id="RTCCNCW"/>
<name>A0A8R1Y192_ONCVO</name>
<feature type="transmembrane region" description="Helical" evidence="1">
    <location>
        <begin position="39"/>
        <end position="58"/>
    </location>
</feature>
<sequence>MMKTSTTERTAAAAATAKVNQKKHVRTCCNCWHIKFGTIVLGLMELVAVALILSGFIAQIINKSREINCDQEITFRYRMHIF</sequence>
<evidence type="ECO:0000313" key="2">
    <source>
        <dbReference type="EnsemblMetazoa" id="OVOC6148.1"/>
    </source>
</evidence>
<protein>
    <submittedName>
        <fullName evidence="2">Uncharacterized protein</fullName>
    </submittedName>
</protein>
<accession>A0A8R1Y192</accession>
<dbReference type="Proteomes" id="UP000024404">
    <property type="component" value="Unassembled WGS sequence"/>
</dbReference>
<evidence type="ECO:0000313" key="3">
    <source>
        <dbReference type="Proteomes" id="UP000024404"/>
    </source>
</evidence>
<reference evidence="3" key="1">
    <citation type="submission" date="2013-10" db="EMBL/GenBank/DDBJ databases">
        <title>Genome sequencing of Onchocerca volvulus.</title>
        <authorList>
            <person name="Cotton J."/>
            <person name="Tsai J."/>
            <person name="Stanley E."/>
            <person name="Tracey A."/>
            <person name="Holroyd N."/>
            <person name="Lustigman S."/>
            <person name="Berriman M."/>
        </authorList>
    </citation>
    <scope>NUCLEOTIDE SEQUENCE</scope>
</reference>
<dbReference type="EnsemblMetazoa" id="OVOC6148.1">
    <property type="protein sequence ID" value="OVOC6148.1"/>
    <property type="gene ID" value="WBGene00242957"/>
</dbReference>
<evidence type="ECO:0000256" key="1">
    <source>
        <dbReference type="SAM" id="Phobius"/>
    </source>
</evidence>
<dbReference type="EMBL" id="CMVM020000170">
    <property type="status" value="NOT_ANNOTATED_CDS"/>
    <property type="molecule type" value="Genomic_DNA"/>
</dbReference>
<keyword evidence="1" id="KW-0812">Transmembrane</keyword>
<reference evidence="2" key="2">
    <citation type="submission" date="2022-06" db="UniProtKB">
        <authorList>
            <consortium name="EnsemblMetazoa"/>
        </authorList>
    </citation>
    <scope>IDENTIFICATION</scope>
</reference>
<dbReference type="AlphaFoldDB" id="A0A8R1Y192"/>